<organism evidence="6 7">
    <name type="scientific">Zhongshania marina</name>
    <dbReference type="NCBI Taxonomy" id="2304603"/>
    <lineage>
        <taxon>Bacteria</taxon>
        <taxon>Pseudomonadati</taxon>
        <taxon>Pseudomonadota</taxon>
        <taxon>Gammaproteobacteria</taxon>
        <taxon>Cellvibrionales</taxon>
        <taxon>Spongiibacteraceae</taxon>
        <taxon>Zhongshania</taxon>
    </lineage>
</organism>
<dbReference type="RefSeq" id="WP_103684439.1">
    <property type="nucleotide sequence ID" value="NZ_PQGG01000024.1"/>
</dbReference>
<dbReference type="EMBL" id="PQGG01000024">
    <property type="protein sequence ID" value="POP52816.1"/>
    <property type="molecule type" value="Genomic_DNA"/>
</dbReference>
<dbReference type="InterPro" id="IPR050389">
    <property type="entry name" value="LysR-type_TF"/>
</dbReference>
<dbReference type="AlphaFoldDB" id="A0A2S4HFQ5"/>
<gene>
    <name evidence="6" type="ORF">C0068_10115</name>
</gene>
<reference evidence="6" key="1">
    <citation type="submission" date="2018-01" db="EMBL/GenBank/DDBJ databases">
        <authorList>
            <person name="Yu X.-D."/>
        </authorList>
    </citation>
    <scope>NUCLEOTIDE SEQUENCE</scope>
    <source>
        <strain evidence="6">ZX-21</strain>
    </source>
</reference>
<name>A0A2S4HFQ5_9GAMM</name>
<sequence>MDLNLFKVFDAVYRANSLTEAAKDLHITQPAVSNALARLREHFDDPLFVRRGRSIAPTPLADSIAGDISNSLITLQESLHRGQEFNPSTSKRQFVISMGDPTEFIALPELTSQLQLQAPGIRLQSQRLVRDQLSRQLISGEVSMAVDIPQSLDSSIQQQFLFKDQLCVLMRKDHPLSAQTLTLKHYLNAGHISVSGRSRGTVLEDTTLNRKGLNRDIIFRGQSYYSASHIIAKSDLLLTLPRHLALRFQQFLPLHIAALPLKIPALEMMMYWHRSATNDTAHEWLRNCIQKIIAQHGDGAQPE</sequence>
<dbReference type="PRINTS" id="PR00039">
    <property type="entry name" value="HTHLYSR"/>
</dbReference>
<dbReference type="InterPro" id="IPR005119">
    <property type="entry name" value="LysR_subst-bd"/>
</dbReference>
<evidence type="ECO:0000313" key="6">
    <source>
        <dbReference type="EMBL" id="POP52816.1"/>
    </source>
</evidence>
<dbReference type="InterPro" id="IPR000847">
    <property type="entry name" value="LysR_HTH_N"/>
</dbReference>
<dbReference type="SUPFAM" id="SSF53850">
    <property type="entry name" value="Periplasmic binding protein-like II"/>
    <property type="match status" value="1"/>
</dbReference>
<dbReference type="GO" id="GO:0003700">
    <property type="term" value="F:DNA-binding transcription factor activity"/>
    <property type="evidence" value="ECO:0007669"/>
    <property type="project" value="InterPro"/>
</dbReference>
<dbReference type="CDD" id="cd08417">
    <property type="entry name" value="PBP2_Nitroaromatics_like"/>
    <property type="match status" value="1"/>
</dbReference>
<comment type="similarity">
    <text evidence="1">Belongs to the LysR transcriptional regulatory family.</text>
</comment>
<evidence type="ECO:0000256" key="2">
    <source>
        <dbReference type="ARBA" id="ARBA00023015"/>
    </source>
</evidence>
<dbReference type="InterPro" id="IPR037402">
    <property type="entry name" value="YidZ_PBP2"/>
</dbReference>
<evidence type="ECO:0000313" key="7">
    <source>
        <dbReference type="Proteomes" id="UP000237222"/>
    </source>
</evidence>
<accession>A0A2S4HFQ5</accession>
<evidence type="ECO:0000256" key="4">
    <source>
        <dbReference type="ARBA" id="ARBA00023163"/>
    </source>
</evidence>
<evidence type="ECO:0000256" key="1">
    <source>
        <dbReference type="ARBA" id="ARBA00009437"/>
    </source>
</evidence>
<dbReference type="Pfam" id="PF00126">
    <property type="entry name" value="HTH_1"/>
    <property type="match status" value="1"/>
</dbReference>
<dbReference type="PROSITE" id="PS50931">
    <property type="entry name" value="HTH_LYSR"/>
    <property type="match status" value="1"/>
</dbReference>
<dbReference type="InterPro" id="IPR036388">
    <property type="entry name" value="WH-like_DNA-bd_sf"/>
</dbReference>
<dbReference type="PANTHER" id="PTHR30118:SF15">
    <property type="entry name" value="TRANSCRIPTIONAL REGULATORY PROTEIN"/>
    <property type="match status" value="1"/>
</dbReference>
<proteinExistence type="inferred from homology"/>
<keyword evidence="4" id="KW-0804">Transcription</keyword>
<keyword evidence="2" id="KW-0805">Transcription regulation</keyword>
<evidence type="ECO:0000256" key="3">
    <source>
        <dbReference type="ARBA" id="ARBA00023125"/>
    </source>
</evidence>
<dbReference type="GO" id="GO:0003677">
    <property type="term" value="F:DNA binding"/>
    <property type="evidence" value="ECO:0007669"/>
    <property type="project" value="UniProtKB-KW"/>
</dbReference>
<dbReference type="InterPro" id="IPR036390">
    <property type="entry name" value="WH_DNA-bd_sf"/>
</dbReference>
<keyword evidence="3" id="KW-0238">DNA-binding</keyword>
<evidence type="ECO:0000259" key="5">
    <source>
        <dbReference type="PROSITE" id="PS50931"/>
    </source>
</evidence>
<comment type="caution">
    <text evidence="6">The sequence shown here is derived from an EMBL/GenBank/DDBJ whole genome shotgun (WGS) entry which is preliminary data.</text>
</comment>
<dbReference type="OrthoDB" id="8720143at2"/>
<dbReference type="Gene3D" id="3.40.190.10">
    <property type="entry name" value="Periplasmic binding protein-like II"/>
    <property type="match status" value="2"/>
</dbReference>
<dbReference type="Pfam" id="PF03466">
    <property type="entry name" value="LysR_substrate"/>
    <property type="match status" value="1"/>
</dbReference>
<protein>
    <submittedName>
        <fullName evidence="6">LysR family transcriptional regulator</fullName>
    </submittedName>
</protein>
<dbReference type="Gene3D" id="1.10.10.10">
    <property type="entry name" value="Winged helix-like DNA-binding domain superfamily/Winged helix DNA-binding domain"/>
    <property type="match status" value="1"/>
</dbReference>
<dbReference type="PANTHER" id="PTHR30118">
    <property type="entry name" value="HTH-TYPE TRANSCRIPTIONAL REGULATOR LEUO-RELATED"/>
    <property type="match status" value="1"/>
</dbReference>
<feature type="domain" description="HTH lysR-type" evidence="5">
    <location>
        <begin position="1"/>
        <end position="58"/>
    </location>
</feature>
<dbReference type="SUPFAM" id="SSF46785">
    <property type="entry name" value="Winged helix' DNA-binding domain"/>
    <property type="match status" value="1"/>
</dbReference>
<dbReference type="Proteomes" id="UP000237222">
    <property type="component" value="Unassembled WGS sequence"/>
</dbReference>